<dbReference type="Pfam" id="PF00356">
    <property type="entry name" value="LacI"/>
    <property type="match status" value="1"/>
</dbReference>
<dbReference type="PANTHER" id="PTHR30146:SF109">
    <property type="entry name" value="HTH-TYPE TRANSCRIPTIONAL REGULATOR GALS"/>
    <property type="match status" value="1"/>
</dbReference>
<evidence type="ECO:0000313" key="5">
    <source>
        <dbReference type="EMBL" id="MVQ49476.1"/>
    </source>
</evidence>
<sequence length="333" mass="35993">MEDVARHAGVALGTVSHVLNHPHKVAPATLEKVRHSIDELGFVPDRRARALAAGTSNVIGFVVVDLSNSFFLDMARGAEQEAQRHGMNVLLANSDVQPEKELVYMHLFNEERVAGILLAPQPTNADDVLQRGRWRSDVVVLNTVPGDPDLCAVTANNELGGYLAARHLIDTGRRSLAFVGGPFSLSPVTDRHRGVERAVAESNGSVRLTTIKTSNVQAADGRKAGRQLAALPANERPDGIVAAADLVALGIVQAFLAERGPRVPEDVSVIGYDNNRAAWDSEISLSTLAQPGEEMGRVATRLLIEEISHPANHEHQRLDLEPTLIVRQSSTRE</sequence>
<dbReference type="SMART" id="SM00354">
    <property type="entry name" value="HTH_LACI"/>
    <property type="match status" value="1"/>
</dbReference>
<dbReference type="SUPFAM" id="SSF47413">
    <property type="entry name" value="lambda repressor-like DNA-binding domains"/>
    <property type="match status" value="1"/>
</dbReference>
<dbReference type="InterPro" id="IPR000843">
    <property type="entry name" value="HTH_LacI"/>
</dbReference>
<dbReference type="Gene3D" id="1.10.260.40">
    <property type="entry name" value="lambda repressor-like DNA-binding domains"/>
    <property type="match status" value="1"/>
</dbReference>
<gene>
    <name evidence="5" type="ORF">GON03_09800</name>
</gene>
<organism evidence="5 6">
    <name type="scientific">Nocardioides agri</name>
    <dbReference type="NCBI Taxonomy" id="2682843"/>
    <lineage>
        <taxon>Bacteria</taxon>
        <taxon>Bacillati</taxon>
        <taxon>Actinomycetota</taxon>
        <taxon>Actinomycetes</taxon>
        <taxon>Propionibacteriales</taxon>
        <taxon>Nocardioidaceae</taxon>
        <taxon>Nocardioides</taxon>
    </lineage>
</organism>
<dbReference type="InterPro" id="IPR028082">
    <property type="entry name" value="Peripla_BP_I"/>
</dbReference>
<dbReference type="GO" id="GO:0003700">
    <property type="term" value="F:DNA-binding transcription factor activity"/>
    <property type="evidence" value="ECO:0007669"/>
    <property type="project" value="TreeGrafter"/>
</dbReference>
<dbReference type="CDD" id="cd06267">
    <property type="entry name" value="PBP1_LacI_sugar_binding-like"/>
    <property type="match status" value="1"/>
</dbReference>
<dbReference type="AlphaFoldDB" id="A0A6L6XSM5"/>
<feature type="domain" description="HTH lacI-type" evidence="4">
    <location>
        <begin position="1"/>
        <end position="53"/>
    </location>
</feature>
<dbReference type="Pfam" id="PF13377">
    <property type="entry name" value="Peripla_BP_3"/>
    <property type="match status" value="1"/>
</dbReference>
<dbReference type="SUPFAM" id="SSF53822">
    <property type="entry name" value="Periplasmic binding protein-like I"/>
    <property type="match status" value="1"/>
</dbReference>
<reference evidence="5 6" key="1">
    <citation type="submission" date="2019-12" db="EMBL/GenBank/DDBJ databases">
        <authorList>
            <person name="Huq M.A."/>
        </authorList>
    </citation>
    <scope>NUCLEOTIDE SEQUENCE [LARGE SCALE GENOMIC DNA]</scope>
    <source>
        <strain evidence="5 6">MAH-18</strain>
    </source>
</reference>
<name>A0A6L6XSM5_9ACTN</name>
<keyword evidence="6" id="KW-1185">Reference proteome</keyword>
<dbReference type="EMBL" id="WSEK01000004">
    <property type="protein sequence ID" value="MVQ49476.1"/>
    <property type="molecule type" value="Genomic_DNA"/>
</dbReference>
<dbReference type="PROSITE" id="PS50932">
    <property type="entry name" value="HTH_LACI_2"/>
    <property type="match status" value="1"/>
</dbReference>
<evidence type="ECO:0000313" key="6">
    <source>
        <dbReference type="Proteomes" id="UP000473525"/>
    </source>
</evidence>
<dbReference type="InterPro" id="IPR046335">
    <property type="entry name" value="LacI/GalR-like_sensor"/>
</dbReference>
<keyword evidence="2" id="KW-0238">DNA-binding</keyword>
<comment type="caution">
    <text evidence="5">The sequence shown here is derived from an EMBL/GenBank/DDBJ whole genome shotgun (WGS) entry which is preliminary data.</text>
</comment>
<protein>
    <submittedName>
        <fullName evidence="5">Substrate-binding domain-containing protein</fullName>
    </submittedName>
</protein>
<dbReference type="GO" id="GO:0000976">
    <property type="term" value="F:transcription cis-regulatory region binding"/>
    <property type="evidence" value="ECO:0007669"/>
    <property type="project" value="TreeGrafter"/>
</dbReference>
<evidence type="ECO:0000256" key="1">
    <source>
        <dbReference type="ARBA" id="ARBA00023015"/>
    </source>
</evidence>
<dbReference type="Gene3D" id="3.40.50.2300">
    <property type="match status" value="2"/>
</dbReference>
<dbReference type="PANTHER" id="PTHR30146">
    <property type="entry name" value="LACI-RELATED TRANSCRIPTIONAL REPRESSOR"/>
    <property type="match status" value="1"/>
</dbReference>
<evidence type="ECO:0000256" key="2">
    <source>
        <dbReference type="ARBA" id="ARBA00023125"/>
    </source>
</evidence>
<dbReference type="CDD" id="cd01392">
    <property type="entry name" value="HTH_LacI"/>
    <property type="match status" value="1"/>
</dbReference>
<keyword evidence="3" id="KW-0804">Transcription</keyword>
<accession>A0A6L6XSM5</accession>
<keyword evidence="1" id="KW-0805">Transcription regulation</keyword>
<evidence type="ECO:0000259" key="4">
    <source>
        <dbReference type="PROSITE" id="PS50932"/>
    </source>
</evidence>
<dbReference type="InterPro" id="IPR010982">
    <property type="entry name" value="Lambda_DNA-bd_dom_sf"/>
</dbReference>
<proteinExistence type="predicted"/>
<evidence type="ECO:0000256" key="3">
    <source>
        <dbReference type="ARBA" id="ARBA00023163"/>
    </source>
</evidence>
<dbReference type="Proteomes" id="UP000473525">
    <property type="component" value="Unassembled WGS sequence"/>
</dbReference>